<keyword evidence="2" id="KW-1185">Reference proteome</keyword>
<keyword evidence="1" id="KW-0560">Oxidoreductase</keyword>
<dbReference type="EC" id="1.8.4.12" evidence="1"/>
<accession>A0ACD4NQH9</accession>
<evidence type="ECO:0000313" key="2">
    <source>
        <dbReference type="Proteomes" id="UP001163223"/>
    </source>
</evidence>
<proteinExistence type="predicted"/>
<evidence type="ECO:0000313" key="1">
    <source>
        <dbReference type="EMBL" id="WAJ29022.1"/>
    </source>
</evidence>
<reference evidence="1" key="1">
    <citation type="submission" date="2022-11" db="EMBL/GenBank/DDBJ databases">
        <title>beta-Carotene-producing bacterium, Jeongeuplla avenae sp. nov., alleviates the salt stress of Arabidopsis seedlings.</title>
        <authorList>
            <person name="Jiang L."/>
            <person name="Lee J."/>
        </authorList>
    </citation>
    <scope>NUCLEOTIDE SEQUENCE</scope>
    <source>
        <strain evidence="1">DY_R2A_6</strain>
    </source>
</reference>
<protein>
    <submittedName>
        <fullName evidence="1">Peptide-methionine (R)-S-oxide reductase MsrB</fullName>
        <ecNumber evidence="1">1.8.4.12</ecNumber>
    </submittedName>
</protein>
<name>A0ACD4NQH9_9HYPH</name>
<gene>
    <name evidence="1" type="primary">msrB</name>
    <name evidence="1" type="ORF">OXU80_01865</name>
</gene>
<dbReference type="EMBL" id="CP113520">
    <property type="protein sequence ID" value="WAJ29022.1"/>
    <property type="molecule type" value="Genomic_DNA"/>
</dbReference>
<organism evidence="1 2">
    <name type="scientific">Antarcticirhabdus aurantiaca</name>
    <dbReference type="NCBI Taxonomy" id="2606717"/>
    <lineage>
        <taxon>Bacteria</taxon>
        <taxon>Pseudomonadati</taxon>
        <taxon>Pseudomonadota</taxon>
        <taxon>Alphaproteobacteria</taxon>
        <taxon>Hyphomicrobiales</taxon>
        <taxon>Aurantimonadaceae</taxon>
        <taxon>Antarcticirhabdus</taxon>
    </lineage>
</organism>
<sequence>MHRRTFLLSGTALLATIAAGGFGLLRAAGAAAAETFPVSFTVDEWKKRLSPEAFAVLREEATERPFTSALNNNKKEGIYHCAGCDAAVYSSAAKYDSGTGWPSFWQPISSEVIGTRTDYVLVYPRTEVHCANCGGHFGHIFDDGPPPTGQRHCLNGVALRFAPGSEAVAG</sequence>
<dbReference type="Proteomes" id="UP001163223">
    <property type="component" value="Chromosome"/>
</dbReference>